<keyword evidence="2" id="KW-0812">Transmembrane</keyword>
<evidence type="ECO:0000313" key="4">
    <source>
        <dbReference type="Proteomes" id="UP000293719"/>
    </source>
</evidence>
<keyword evidence="4" id="KW-1185">Reference proteome</keyword>
<dbReference type="EMBL" id="CP036532">
    <property type="protein sequence ID" value="QBK31772.1"/>
    <property type="molecule type" value="Genomic_DNA"/>
</dbReference>
<feature type="transmembrane region" description="Helical" evidence="2">
    <location>
        <begin position="218"/>
        <end position="240"/>
    </location>
</feature>
<reference evidence="3 4" key="1">
    <citation type="journal article" date="2017" name="Int. J. Syst. Evol. Microbiol.">
        <title>Roseitalea porphyridii gen. nov., sp. nov., isolated from a red alga, and reclassification of Hoeflea suaedae Chung et al. 2013 as Pseudohoeflea suaedae gen. nov., comb. nov.</title>
        <authorList>
            <person name="Hyeon J.W."/>
            <person name="Jeong S.E."/>
            <person name="Baek K."/>
            <person name="Jeon C.O."/>
        </authorList>
    </citation>
    <scope>NUCLEOTIDE SEQUENCE [LARGE SCALE GENOMIC DNA]</scope>
    <source>
        <strain evidence="3 4">MA7-20</strain>
    </source>
</reference>
<dbReference type="AlphaFoldDB" id="A0A4P6V2Y5"/>
<feature type="region of interest" description="Disordered" evidence="1">
    <location>
        <begin position="53"/>
        <end position="85"/>
    </location>
</feature>
<evidence type="ECO:0000256" key="2">
    <source>
        <dbReference type="SAM" id="Phobius"/>
    </source>
</evidence>
<evidence type="ECO:0000256" key="1">
    <source>
        <dbReference type="SAM" id="MobiDB-lite"/>
    </source>
</evidence>
<dbReference type="RefSeq" id="WP_131617422.1">
    <property type="nucleotide sequence ID" value="NZ_CP036532.1"/>
</dbReference>
<dbReference type="GeneID" id="90768588"/>
<proteinExistence type="predicted"/>
<name>A0A4P6V2Y5_9HYPH</name>
<keyword evidence="2" id="KW-0472">Membrane</keyword>
<sequence length="583" mass="64182">MAEPAGSDGPAGDRPPKQAVVIIHGMGQQRPMQTLRSIVRALWETDLDLTDDVERREPGRSRRVSDPERGQIGPPDPVNKSWLVPDTRTGSKELARITTPVADNGMRTDFYELYWADIMEGTTRDHLIAWVKGLLWRWPHQVPADVMLAWILLWVATVAGVAFALNGVATLFGAGVGDGRWLPTGFDAFWPFLVLGSSALVALVLGRRLFGRPAGTVGTFDVVFALGMPFVIGAIVIWLVPADIVAGASFLSFLLSGLIGLLIQSFLVPYFGDVARYVRPEPSTVAKRAAVMERGLELLRNLHGEVPDKEEERRRFALQYDHDARPKRTYQRVVIVAHSLGSVIAYDLLRHFWAERGPVAGGVLDKEGRAALVAMSDYVDKHAPDGKARDGFDIAAFRALQRDVSKAIARPQGGWLISDFVTLGSPLTHAEFLLARDRAEFDGLKRDGLVPACPPLPDAVDRSILYAPRHDDDALVARHTALFSAVRWTNIFDRHWLVFFGDVVSGPMTGLFGAGVADHHLAIARAPYGFFGRIFTHLEYWSGSVRSRLIATNLPPEGPASSQPHIDLLRQGVALDDETPWKS</sequence>
<protein>
    <submittedName>
        <fullName evidence="3">Uncharacterized protein</fullName>
    </submittedName>
</protein>
<feature type="transmembrane region" description="Helical" evidence="2">
    <location>
        <begin position="246"/>
        <end position="271"/>
    </location>
</feature>
<gene>
    <name evidence="3" type="ORF">E0E05_14875</name>
</gene>
<dbReference type="OrthoDB" id="4058760at2"/>
<dbReference type="KEGG" id="rpod:E0E05_14875"/>
<evidence type="ECO:0000313" key="3">
    <source>
        <dbReference type="EMBL" id="QBK31772.1"/>
    </source>
</evidence>
<feature type="compositionally biased region" description="Basic and acidic residues" evidence="1">
    <location>
        <begin position="53"/>
        <end position="69"/>
    </location>
</feature>
<feature type="transmembrane region" description="Helical" evidence="2">
    <location>
        <begin position="147"/>
        <end position="168"/>
    </location>
</feature>
<organism evidence="3 4">
    <name type="scientific">Roseitalea porphyridii</name>
    <dbReference type="NCBI Taxonomy" id="1852022"/>
    <lineage>
        <taxon>Bacteria</taxon>
        <taxon>Pseudomonadati</taxon>
        <taxon>Pseudomonadota</taxon>
        <taxon>Alphaproteobacteria</taxon>
        <taxon>Hyphomicrobiales</taxon>
        <taxon>Ahrensiaceae</taxon>
        <taxon>Roseitalea</taxon>
    </lineage>
</organism>
<feature type="transmembrane region" description="Helical" evidence="2">
    <location>
        <begin position="188"/>
        <end position="206"/>
    </location>
</feature>
<accession>A0A4P6V2Y5</accession>
<keyword evidence="2" id="KW-1133">Transmembrane helix</keyword>
<dbReference type="Proteomes" id="UP000293719">
    <property type="component" value="Chromosome"/>
</dbReference>